<sequence>MGGDGGGYDKCSSSIVMAAIVGIIHFWQAERDAVEHEARTHKDRRVLGEALQRNQEEALLLARACDMRARLIEQMQVMAHSKQLQATLCTWQHFCGRSGRLG</sequence>
<evidence type="ECO:0000313" key="1">
    <source>
        <dbReference type="EMBL" id="CAK9226796.1"/>
    </source>
</evidence>
<dbReference type="Proteomes" id="UP001497512">
    <property type="component" value="Chromosome 5"/>
</dbReference>
<keyword evidence="2" id="KW-1185">Reference proteome</keyword>
<accession>A0ABP0UQE8</accession>
<gene>
    <name evidence="1" type="ORF">CSSPTR1EN2_LOCUS18418</name>
</gene>
<dbReference type="EMBL" id="OZ019897">
    <property type="protein sequence ID" value="CAK9226796.1"/>
    <property type="molecule type" value="Genomic_DNA"/>
</dbReference>
<reference evidence="1" key="1">
    <citation type="submission" date="2024-02" db="EMBL/GenBank/DDBJ databases">
        <authorList>
            <consortium name="ELIXIR-Norway"/>
            <consortium name="Elixir Norway"/>
        </authorList>
    </citation>
    <scope>NUCLEOTIDE SEQUENCE</scope>
</reference>
<organism evidence="1 2">
    <name type="scientific">Sphagnum troendelagicum</name>
    <dbReference type="NCBI Taxonomy" id="128251"/>
    <lineage>
        <taxon>Eukaryota</taxon>
        <taxon>Viridiplantae</taxon>
        <taxon>Streptophyta</taxon>
        <taxon>Embryophyta</taxon>
        <taxon>Bryophyta</taxon>
        <taxon>Sphagnophytina</taxon>
        <taxon>Sphagnopsida</taxon>
        <taxon>Sphagnales</taxon>
        <taxon>Sphagnaceae</taxon>
        <taxon>Sphagnum</taxon>
    </lineage>
</organism>
<name>A0ABP0UQE8_9BRYO</name>
<protein>
    <submittedName>
        <fullName evidence="1">Uncharacterized protein</fullName>
    </submittedName>
</protein>
<evidence type="ECO:0000313" key="2">
    <source>
        <dbReference type="Proteomes" id="UP001497512"/>
    </source>
</evidence>
<proteinExistence type="predicted"/>